<proteinExistence type="predicted"/>
<organism evidence="1 2">
    <name type="scientific">Fischerella thermalis CCMEE 5268</name>
    <dbReference type="NCBI Taxonomy" id="2019662"/>
    <lineage>
        <taxon>Bacteria</taxon>
        <taxon>Bacillati</taxon>
        <taxon>Cyanobacteriota</taxon>
        <taxon>Cyanophyceae</taxon>
        <taxon>Nostocales</taxon>
        <taxon>Hapalosiphonaceae</taxon>
        <taxon>Fischerella</taxon>
    </lineage>
</organism>
<dbReference type="EMBL" id="NMQA01000130">
    <property type="protein sequence ID" value="PLZ98244.1"/>
    <property type="molecule type" value="Genomic_DNA"/>
</dbReference>
<dbReference type="Proteomes" id="UP000235025">
    <property type="component" value="Unassembled WGS sequence"/>
</dbReference>
<accession>A0A2N6KG82</accession>
<reference evidence="1 2" key="1">
    <citation type="submission" date="2017-07" db="EMBL/GenBank/DDBJ databases">
        <title>Genomes of Fischerella (Mastigocladus) sp. strains.</title>
        <authorList>
            <person name="Miller S.R."/>
        </authorList>
    </citation>
    <scope>NUCLEOTIDE SEQUENCE [LARGE SCALE GENOMIC DNA]</scope>
    <source>
        <strain evidence="1 2">CCMEE 5268</strain>
    </source>
</reference>
<gene>
    <name evidence="1" type="ORF">CEN50_12140</name>
</gene>
<protein>
    <submittedName>
        <fullName evidence="1">Uncharacterized protein</fullName>
    </submittedName>
</protein>
<dbReference type="AlphaFoldDB" id="A0A2N6KG82"/>
<sequence>MQICRKWKQKIRLMSIKGYSPQELKFLWRVGYILFDKAAWQIVQRLIGGLPSTRELAPKQVVHMIRTLC</sequence>
<comment type="caution">
    <text evidence="1">The sequence shown here is derived from an EMBL/GenBank/DDBJ whole genome shotgun (WGS) entry which is preliminary data.</text>
</comment>
<evidence type="ECO:0000313" key="1">
    <source>
        <dbReference type="EMBL" id="PLZ98244.1"/>
    </source>
</evidence>
<name>A0A2N6KG82_9CYAN</name>
<evidence type="ECO:0000313" key="2">
    <source>
        <dbReference type="Proteomes" id="UP000235025"/>
    </source>
</evidence>